<dbReference type="PANTHER" id="PTHR11985">
    <property type="entry name" value="GLYCEROL-3-PHOSPHATE DEHYDROGENASE"/>
    <property type="match status" value="1"/>
</dbReference>
<sequence>MTMTGKVSHQTTLGTEADPVDLLVVGGGINGVGVARDAVGRGLSVVLCEKGDLSEGTSSRSGKYIHGGLRYLEYYEFRLVREALIEREVVLDVAPHLAKPLRLILVHSPEQRPRWLIRLGLFLYDHLGGRKRIPASKAVNLQSEWPEGLINPQFHCGFAYWDVWIDDARLVVLNAVDAARRGAEVLTRSELSGAQRQGELWCTTVRDVETGDQRKIYARAIFNGAGPWVEKVLSSVDKVKSGSSVRLVKGSHIILPKWWTGDNGFVLQAPDKRIIFVNPYFEGLALVGTTDVPFDGRPEDVKIDQDEIDYLLGILNTYFTRQLSGSDVLHSYSGVRPLFNDDDDKSASAVTRDYTFELDIGGEKDKAPLLSAFGGKLTTYRKLAEHALDHLVPFFPKMKPAWTASASLPGADFSGGASSDWAASFRQSNPWLPEGLAEHYVLCYGTDTAKVLAGASGLADLGVHFGGLFYEVEARWLLEHEWARTADDILVRRTKHGLFLTDDEKASVETWLTGIRGAA</sequence>
<evidence type="ECO:0000256" key="5">
    <source>
        <dbReference type="ARBA" id="ARBA00023002"/>
    </source>
</evidence>
<dbReference type="Pfam" id="PF01266">
    <property type="entry name" value="DAO"/>
    <property type="match status" value="1"/>
</dbReference>
<evidence type="ECO:0000256" key="6">
    <source>
        <dbReference type="RuleBase" id="RU361217"/>
    </source>
</evidence>
<feature type="domain" description="Alpha-glycerophosphate oxidase C-terminal" evidence="8">
    <location>
        <begin position="403"/>
        <end position="508"/>
    </location>
</feature>
<dbReference type="Gene3D" id="3.30.9.10">
    <property type="entry name" value="D-Amino Acid Oxidase, subunit A, domain 2"/>
    <property type="match status" value="1"/>
</dbReference>
<accession>A0ABU8TJ92</accession>
<dbReference type="SUPFAM" id="SSF51905">
    <property type="entry name" value="FAD/NAD(P)-binding domain"/>
    <property type="match status" value="1"/>
</dbReference>
<dbReference type="Proteomes" id="UP001385499">
    <property type="component" value="Unassembled WGS sequence"/>
</dbReference>
<dbReference type="EMBL" id="JBAKIA010000005">
    <property type="protein sequence ID" value="MEJ8474230.1"/>
    <property type="molecule type" value="Genomic_DNA"/>
</dbReference>
<keyword evidence="10" id="KW-1185">Reference proteome</keyword>
<comment type="catalytic activity">
    <reaction evidence="6">
        <text>a quinone + sn-glycerol 3-phosphate = dihydroxyacetone phosphate + a quinol</text>
        <dbReference type="Rhea" id="RHEA:18977"/>
        <dbReference type="ChEBI" id="CHEBI:24646"/>
        <dbReference type="ChEBI" id="CHEBI:57597"/>
        <dbReference type="ChEBI" id="CHEBI:57642"/>
        <dbReference type="ChEBI" id="CHEBI:132124"/>
        <dbReference type="EC" id="1.1.5.3"/>
    </reaction>
</comment>
<dbReference type="Gene3D" id="1.10.8.870">
    <property type="entry name" value="Alpha-glycerophosphate oxidase, cap domain"/>
    <property type="match status" value="1"/>
</dbReference>
<keyword evidence="5 6" id="KW-0560">Oxidoreductase</keyword>
<dbReference type="InterPro" id="IPR000447">
    <property type="entry name" value="G3P_DH_FAD-dep"/>
</dbReference>
<evidence type="ECO:0000256" key="1">
    <source>
        <dbReference type="ARBA" id="ARBA00001974"/>
    </source>
</evidence>
<evidence type="ECO:0000313" key="10">
    <source>
        <dbReference type="Proteomes" id="UP001385499"/>
    </source>
</evidence>
<evidence type="ECO:0000259" key="7">
    <source>
        <dbReference type="Pfam" id="PF01266"/>
    </source>
</evidence>
<keyword evidence="3 6" id="KW-0285">Flavoprotein</keyword>
<evidence type="ECO:0000256" key="4">
    <source>
        <dbReference type="ARBA" id="ARBA00022827"/>
    </source>
</evidence>
<dbReference type="Pfam" id="PF16901">
    <property type="entry name" value="DAO_C"/>
    <property type="match status" value="1"/>
</dbReference>
<reference evidence="9 10" key="1">
    <citation type="submission" date="2024-02" db="EMBL/GenBank/DDBJ databases">
        <title>Roseibium algae sp. nov., isolated from marine alga (Grateloupia sp.), showing potential in myo-inositol conversion.</title>
        <authorList>
            <person name="Wang Y."/>
        </authorList>
    </citation>
    <scope>NUCLEOTIDE SEQUENCE [LARGE SCALE GENOMIC DNA]</scope>
    <source>
        <strain evidence="9 10">H3510</strain>
    </source>
</reference>
<comment type="cofactor">
    <cofactor evidence="1 6">
        <name>FAD</name>
        <dbReference type="ChEBI" id="CHEBI:57692"/>
    </cofactor>
</comment>
<comment type="caution">
    <text evidence="9">The sequence shown here is derived from an EMBL/GenBank/DDBJ whole genome shotgun (WGS) entry which is preliminary data.</text>
</comment>
<evidence type="ECO:0000259" key="8">
    <source>
        <dbReference type="Pfam" id="PF16901"/>
    </source>
</evidence>
<dbReference type="Gene3D" id="3.50.50.60">
    <property type="entry name" value="FAD/NAD(P)-binding domain"/>
    <property type="match status" value="1"/>
</dbReference>
<protein>
    <recommendedName>
        <fullName evidence="6">Glycerol-3-phosphate dehydrogenase</fullName>
        <ecNumber evidence="6">1.1.5.3</ecNumber>
    </recommendedName>
</protein>
<dbReference type="InterPro" id="IPR036188">
    <property type="entry name" value="FAD/NAD-bd_sf"/>
</dbReference>
<dbReference type="PRINTS" id="PR01001">
    <property type="entry name" value="FADG3PDH"/>
</dbReference>
<evidence type="ECO:0000313" key="9">
    <source>
        <dbReference type="EMBL" id="MEJ8474230.1"/>
    </source>
</evidence>
<dbReference type="NCBIfam" id="NF008899">
    <property type="entry name" value="PRK12266.1"/>
    <property type="match status" value="1"/>
</dbReference>
<keyword evidence="4" id="KW-0274">FAD</keyword>
<evidence type="ECO:0000256" key="3">
    <source>
        <dbReference type="ARBA" id="ARBA00022630"/>
    </source>
</evidence>
<evidence type="ECO:0000256" key="2">
    <source>
        <dbReference type="ARBA" id="ARBA00007330"/>
    </source>
</evidence>
<proteinExistence type="inferred from homology"/>
<dbReference type="Gene3D" id="6.10.250.1890">
    <property type="match status" value="1"/>
</dbReference>
<gene>
    <name evidence="9" type="ORF">V6575_09010</name>
</gene>
<name>A0ABU8TJ92_9HYPH</name>
<dbReference type="PANTHER" id="PTHR11985:SF15">
    <property type="entry name" value="GLYCEROL-3-PHOSPHATE DEHYDROGENASE, MITOCHONDRIAL"/>
    <property type="match status" value="1"/>
</dbReference>
<dbReference type="PROSITE" id="PS00977">
    <property type="entry name" value="FAD_G3PDH_1"/>
    <property type="match status" value="1"/>
</dbReference>
<dbReference type="InterPro" id="IPR031656">
    <property type="entry name" value="DAO_C"/>
</dbReference>
<dbReference type="InterPro" id="IPR006076">
    <property type="entry name" value="FAD-dep_OxRdtase"/>
</dbReference>
<feature type="domain" description="FAD dependent oxidoreductase" evidence="7">
    <location>
        <begin position="21"/>
        <end position="347"/>
    </location>
</feature>
<dbReference type="GO" id="GO:0004368">
    <property type="term" value="F:glycerol-3-phosphate dehydrogenase (quinone) activity"/>
    <property type="evidence" value="ECO:0007669"/>
    <property type="project" value="UniProtKB-EC"/>
</dbReference>
<comment type="similarity">
    <text evidence="2 6">Belongs to the FAD-dependent glycerol-3-phosphate dehydrogenase family.</text>
</comment>
<dbReference type="NCBIfam" id="NF009906">
    <property type="entry name" value="PRK13369.1"/>
    <property type="match status" value="1"/>
</dbReference>
<dbReference type="RefSeq" id="WP_340273969.1">
    <property type="nucleotide sequence ID" value="NZ_JBAKIA010000005.1"/>
</dbReference>
<dbReference type="EC" id="1.1.5.3" evidence="6"/>
<organism evidence="9 10">
    <name type="scientific">Roseibium algae</name>
    <dbReference type="NCBI Taxonomy" id="3123038"/>
    <lineage>
        <taxon>Bacteria</taxon>
        <taxon>Pseudomonadati</taxon>
        <taxon>Pseudomonadota</taxon>
        <taxon>Alphaproteobacteria</taxon>
        <taxon>Hyphomicrobiales</taxon>
        <taxon>Stappiaceae</taxon>
        <taxon>Roseibium</taxon>
    </lineage>
</organism>
<dbReference type="InterPro" id="IPR038299">
    <property type="entry name" value="DAO_C_sf"/>
</dbReference>
<dbReference type="PROSITE" id="PS00978">
    <property type="entry name" value="FAD_G3PDH_2"/>
    <property type="match status" value="1"/>
</dbReference>